<dbReference type="Pfam" id="PF01630">
    <property type="entry name" value="Glyco_hydro_56"/>
    <property type="match status" value="1"/>
</dbReference>
<feature type="region of interest" description="Disordered" evidence="9">
    <location>
        <begin position="30"/>
        <end position="52"/>
    </location>
</feature>
<feature type="chain" id="PRO_5041377186" description="Hyaluronidase" evidence="10">
    <location>
        <begin position="32"/>
        <end position="457"/>
    </location>
</feature>
<evidence type="ECO:0000256" key="10">
    <source>
        <dbReference type="SAM" id="SignalP"/>
    </source>
</evidence>
<dbReference type="PANTHER" id="PTHR11769">
    <property type="entry name" value="HYALURONIDASE"/>
    <property type="match status" value="1"/>
</dbReference>
<evidence type="ECO:0000256" key="6">
    <source>
        <dbReference type="PIRSR" id="PIRSR038193-1"/>
    </source>
</evidence>
<comment type="catalytic activity">
    <reaction evidence="1 8">
        <text>Random hydrolysis of (1-&gt;4)-linkages between N-acetyl-beta-D-glucosamine and D-glucuronate residues in hyaluronate.</text>
        <dbReference type="EC" id="3.2.1.35"/>
    </reaction>
</comment>
<feature type="signal peptide" evidence="10">
    <location>
        <begin position="1"/>
        <end position="31"/>
    </location>
</feature>
<gene>
    <name evidence="11" type="primary">HYAL3</name>
    <name evidence="11" type="ORF">N1851_004829</name>
</gene>
<comment type="similarity">
    <text evidence="2 8">Belongs to the glycosyl hydrolase 56 family.</text>
</comment>
<dbReference type="EMBL" id="JAOPHQ010000764">
    <property type="protein sequence ID" value="KAK0153483.1"/>
    <property type="molecule type" value="Genomic_DNA"/>
</dbReference>
<dbReference type="GO" id="GO:0001669">
    <property type="term" value="C:acrosomal vesicle"/>
    <property type="evidence" value="ECO:0007669"/>
    <property type="project" value="TreeGrafter"/>
</dbReference>
<feature type="disulfide bond" evidence="7">
    <location>
        <begin position="72"/>
        <end position="374"/>
    </location>
</feature>
<sequence>MELSPLCLLPMLLHLHLLLLLLLVSPPPCSSAQPTPHPPPPPPAPPLPPEASSPLVEGRPFVVVWNMPTDRCQWLHGVQLHLGAFDIVVNTQQHFLGQNMTIFYRDRLGAYPFISRSGMDVNGGVPQNADLTAHLALADRQISSQLRPDFAGLAVIDWEEWRPLWERNYGWQDEYRLRSKRQVREERWELDSEQEVAEEARRRFEEGARRLMGETLTLGVMSRPGGRWGFYGFPACYNEPKKKKRGGPEGPQYTGQCHPGTSRLNDRLDWLWGASTGLYPSIYLKRRLAGAPEAALMVRHRVLEALRVGSSGRHGNASTQATPVFPYARLAFRRTLDFLNETDLEHTIGEAAALGAAGVVLWGELEFASSKEQCVLLRDYLRHTLGRYVRKLRKYTRRCSHRRCHGNGRCARRHPDVGHVIPNNSTGGGGGRGPFSRHFLCHCYRGWAGERCAESRE</sequence>
<evidence type="ECO:0000256" key="2">
    <source>
        <dbReference type="ARBA" id="ARBA00008871"/>
    </source>
</evidence>
<feature type="compositionally biased region" description="Pro residues" evidence="9">
    <location>
        <begin position="30"/>
        <end position="51"/>
    </location>
</feature>
<dbReference type="InterPro" id="IPR018155">
    <property type="entry name" value="Hyaluronidase"/>
</dbReference>
<evidence type="ECO:0000256" key="8">
    <source>
        <dbReference type="RuleBase" id="RU610713"/>
    </source>
</evidence>
<reference evidence="11" key="1">
    <citation type="journal article" date="2023" name="Front. Mar. Sci.">
        <title>A new Merluccius polli reference genome to investigate the effects of global change in West African waters.</title>
        <authorList>
            <person name="Mateo J.L."/>
            <person name="Blanco-Fernandez C."/>
            <person name="Garcia-Vazquez E."/>
            <person name="Machado-Schiaffino G."/>
        </authorList>
    </citation>
    <scope>NUCLEOTIDE SEQUENCE</scope>
    <source>
        <strain evidence="11">C29</strain>
        <tissue evidence="11">Fin</tissue>
    </source>
</reference>
<dbReference type="PANTHER" id="PTHR11769:SF19">
    <property type="entry name" value="HYALURONIDASE-3"/>
    <property type="match status" value="1"/>
</dbReference>
<dbReference type="GO" id="GO:0005975">
    <property type="term" value="P:carbohydrate metabolic process"/>
    <property type="evidence" value="ECO:0007669"/>
    <property type="project" value="UniProtKB-UniRule"/>
</dbReference>
<evidence type="ECO:0000256" key="1">
    <source>
        <dbReference type="ARBA" id="ARBA00000251"/>
    </source>
</evidence>
<dbReference type="FunFam" id="3.20.20.70:FF:000065">
    <property type="entry name" value="Hyaluronidase"/>
    <property type="match status" value="1"/>
</dbReference>
<dbReference type="EC" id="3.2.1.35" evidence="8"/>
<dbReference type="Proteomes" id="UP001174136">
    <property type="component" value="Unassembled WGS sequence"/>
</dbReference>
<dbReference type="InterPro" id="IPR017853">
    <property type="entry name" value="GH"/>
</dbReference>
<organism evidence="11 12">
    <name type="scientific">Merluccius polli</name>
    <name type="common">Benguela hake</name>
    <name type="synonym">Merluccius cadenati</name>
    <dbReference type="NCBI Taxonomy" id="89951"/>
    <lineage>
        <taxon>Eukaryota</taxon>
        <taxon>Metazoa</taxon>
        <taxon>Chordata</taxon>
        <taxon>Craniata</taxon>
        <taxon>Vertebrata</taxon>
        <taxon>Euteleostomi</taxon>
        <taxon>Actinopterygii</taxon>
        <taxon>Neopterygii</taxon>
        <taxon>Teleostei</taxon>
        <taxon>Neoteleostei</taxon>
        <taxon>Acanthomorphata</taxon>
        <taxon>Zeiogadaria</taxon>
        <taxon>Gadariae</taxon>
        <taxon>Gadiformes</taxon>
        <taxon>Gadoidei</taxon>
        <taxon>Merlucciidae</taxon>
        <taxon>Merluccius</taxon>
    </lineage>
</organism>
<evidence type="ECO:0000256" key="7">
    <source>
        <dbReference type="PIRSR" id="PIRSR038193-3"/>
    </source>
</evidence>
<comment type="caution">
    <text evidence="11">The sequence shown here is derived from an EMBL/GenBank/DDBJ whole genome shotgun (WGS) entry which is preliminary data.</text>
</comment>
<feature type="disulfide bond" evidence="7">
    <location>
        <begin position="236"/>
        <end position="257"/>
    </location>
</feature>
<accession>A0AA47PAQ4</accession>
<feature type="disulfide bond" evidence="7">
    <location>
        <begin position="399"/>
        <end position="410"/>
    </location>
</feature>
<evidence type="ECO:0000256" key="5">
    <source>
        <dbReference type="ARBA" id="ARBA00023295"/>
    </source>
</evidence>
<dbReference type="SUPFAM" id="SSF51445">
    <property type="entry name" value="(Trans)glycosidases"/>
    <property type="match status" value="1"/>
</dbReference>
<feature type="disulfide bond" evidence="7">
    <location>
        <begin position="404"/>
        <end position="441"/>
    </location>
</feature>
<proteinExistence type="inferred from homology"/>
<keyword evidence="3 8" id="KW-0378">Hydrolase</keyword>
<keyword evidence="5 8" id="KW-0326">Glycosidase</keyword>
<feature type="active site" description="Proton donor" evidence="6">
    <location>
        <position position="159"/>
    </location>
</feature>
<keyword evidence="12" id="KW-1185">Reference proteome</keyword>
<dbReference type="AlphaFoldDB" id="A0AA47PAQ4"/>
<evidence type="ECO:0000313" key="11">
    <source>
        <dbReference type="EMBL" id="KAK0153483.1"/>
    </source>
</evidence>
<keyword evidence="10" id="KW-0732">Signal</keyword>
<dbReference type="GO" id="GO:0030214">
    <property type="term" value="P:hyaluronan catabolic process"/>
    <property type="evidence" value="ECO:0007669"/>
    <property type="project" value="TreeGrafter"/>
</dbReference>
<dbReference type="PRINTS" id="PR00846">
    <property type="entry name" value="GLHYDRLASE56"/>
</dbReference>
<evidence type="ECO:0000256" key="9">
    <source>
        <dbReference type="SAM" id="MobiDB-lite"/>
    </source>
</evidence>
<evidence type="ECO:0000256" key="4">
    <source>
        <dbReference type="ARBA" id="ARBA00023157"/>
    </source>
</evidence>
<evidence type="ECO:0000256" key="3">
    <source>
        <dbReference type="ARBA" id="ARBA00022801"/>
    </source>
</evidence>
<feature type="disulfide bond" evidence="7">
    <location>
        <begin position="443"/>
        <end position="452"/>
    </location>
</feature>
<dbReference type="Gene3D" id="3.20.20.70">
    <property type="entry name" value="Aldolase class I"/>
    <property type="match status" value="1"/>
</dbReference>
<protein>
    <recommendedName>
        <fullName evidence="8">Hyaluronidase</fullName>
        <ecNumber evidence="8">3.2.1.35</ecNumber>
    </recommendedName>
</protein>
<dbReference type="GO" id="GO:0004415">
    <property type="term" value="F:hyalurononglucosaminidase activity"/>
    <property type="evidence" value="ECO:0007669"/>
    <property type="project" value="UniProtKB-UniRule"/>
</dbReference>
<dbReference type="InterPro" id="IPR013785">
    <property type="entry name" value="Aldolase_TIM"/>
</dbReference>
<evidence type="ECO:0000313" key="12">
    <source>
        <dbReference type="Proteomes" id="UP001174136"/>
    </source>
</evidence>
<name>A0AA47PAQ4_MERPO</name>
<keyword evidence="4 7" id="KW-1015">Disulfide bond</keyword>